<dbReference type="EMBL" id="BMTL01000092">
    <property type="protein sequence ID" value="GGS32805.1"/>
    <property type="molecule type" value="Genomic_DNA"/>
</dbReference>
<dbReference type="InterPro" id="IPR013968">
    <property type="entry name" value="PKS_KR"/>
</dbReference>
<dbReference type="Gene3D" id="1.10.1200.10">
    <property type="entry name" value="ACP-like"/>
    <property type="match status" value="1"/>
</dbReference>
<dbReference type="Gene3D" id="3.40.50.720">
    <property type="entry name" value="NAD(P)-binding Rossmann-like Domain"/>
    <property type="match status" value="1"/>
</dbReference>
<dbReference type="GO" id="GO:0006633">
    <property type="term" value="P:fatty acid biosynthetic process"/>
    <property type="evidence" value="ECO:0007669"/>
    <property type="project" value="TreeGrafter"/>
</dbReference>
<accession>A0A918LDQ5</accession>
<dbReference type="Proteomes" id="UP000606194">
    <property type="component" value="Unassembled WGS sequence"/>
</dbReference>
<protein>
    <recommendedName>
        <fullName evidence="10">SDR family NAD(P)-dependent oxidoreductase</fullName>
    </recommendedName>
</protein>
<evidence type="ECO:0000256" key="3">
    <source>
        <dbReference type="ARBA" id="ARBA00022679"/>
    </source>
</evidence>
<dbReference type="Pfam" id="PF08659">
    <property type="entry name" value="KR"/>
    <property type="match status" value="1"/>
</dbReference>
<dbReference type="InterPro" id="IPR057326">
    <property type="entry name" value="KR_dom"/>
</dbReference>
<evidence type="ECO:0000256" key="1">
    <source>
        <dbReference type="ARBA" id="ARBA00022450"/>
    </source>
</evidence>
<dbReference type="InterPro" id="IPR050091">
    <property type="entry name" value="PKS_NRPS_Biosynth_Enz"/>
</dbReference>
<evidence type="ECO:0008006" key="10">
    <source>
        <dbReference type="Google" id="ProtNLM"/>
    </source>
</evidence>
<keyword evidence="9" id="KW-1185">Reference proteome</keyword>
<dbReference type="PANTHER" id="PTHR43775:SF51">
    <property type="entry name" value="INACTIVE PHENOLPHTHIOCEROL SYNTHESIS POLYKETIDE SYNTHASE TYPE I PKS1-RELATED"/>
    <property type="match status" value="1"/>
</dbReference>
<dbReference type="InterPro" id="IPR009081">
    <property type="entry name" value="PP-bd_ACP"/>
</dbReference>
<feature type="region of interest" description="C-terminal hotdog fold" evidence="5">
    <location>
        <begin position="171"/>
        <end position="354"/>
    </location>
</feature>
<dbReference type="InterPro" id="IPR049551">
    <property type="entry name" value="PKS_DH_C"/>
</dbReference>
<name>A0A918LDQ5_9ACTN</name>
<dbReference type="InterPro" id="IPR036736">
    <property type="entry name" value="ACP-like_sf"/>
</dbReference>
<dbReference type="Pfam" id="PF00550">
    <property type="entry name" value="PP-binding"/>
    <property type="match status" value="1"/>
</dbReference>
<keyword evidence="4" id="KW-0511">Multifunctional enzyme</keyword>
<dbReference type="PROSITE" id="PS00012">
    <property type="entry name" value="PHOSPHOPANTETHEINE"/>
    <property type="match status" value="1"/>
</dbReference>
<dbReference type="CDD" id="cd08952">
    <property type="entry name" value="KR_1_SDR_x"/>
    <property type="match status" value="1"/>
</dbReference>
<dbReference type="SMART" id="SM00826">
    <property type="entry name" value="PKS_DH"/>
    <property type="match status" value="1"/>
</dbReference>
<sequence>MELPTYPFQHQRYWLKTERAEGDVSSAGLTPSAHPLLGAAVDLPGTGGVAFTGRWSVRTHPWLADHAVWGTALLPGTGFVDLVLTAGAEADCGALEELVIEAPLVLPEDGGIQVRVELAAPDETGRRAVSVHSRPEGDEPDWTRHATGTLVPEDLDSFEPALAWPLAGATPVPVDVESVYANLAERGYEYGPAFRGLRKVWTRDDEIFAEVALPEQQQEDAGHFSLHPALLDASLHAPLIHGAGLPRLPFSWNGITLWTRGASRLRAHFVPAGEETWQVTVTDQKGAPVARIDALIGRQVTREQLAGARLAREAGSSRLDERVYGTTWIPAGATEPAAAPTGAWLVAVPADRTDDTTVTACLTALGDRGAHVVPLPVDGPDRDTLTGLLTRTVSDAVTDGHPLTGVLSLLALDETGHPRLPGVTGGLAATLALVQALGDAGVEAPLWLATQGAVSTSATDPVRSADQAALWGLGQVAALEHPGRWGGLVDLPATLDSGTGARLAAVLGGGSGDEDQLALRDGTVLARRLERTPLHRPQPDETPWRPTGAVLITGGTGALGGHVARRMAAAGAGHLVLVGRRGADAPGAAELTAELTEAGARVTVAAVDVTDRQALADLLAKLAADGDPVRTVVHAAGVNGFGALAETTLDDFGAVVSAKAAGAAHLDALLGDTPLDAFIVFSSIAGVWGSGSQSAYSAANAYLDALALRRRGQGRTATSVAWGAWAGGGMVDAGSAPQLRRQGIETVRPELMLTALDRALTGGQSGLVVAHIDWKRFHAAFTAPRPSALLRDVPEVRRIAAAEARARRADLATAGSLRERLGGLEESAQNGVLLDLVLAETAVVLGHQDAHAIHPDRAFQELGFDSLTAVELRNKLSAATGLRLPATLLFDHPAPAVLVTHLREALAPEGGPAVHRAVAEAERLRAALASVPDDRAVRAQVTAVLQVLLAKWSPDTAQDEADDDLDSVTDDEVFDIIDNEFNEFTAS</sequence>
<dbReference type="SMART" id="SM00822">
    <property type="entry name" value="PKS_KR"/>
    <property type="match status" value="1"/>
</dbReference>
<dbReference type="GO" id="GO:0004312">
    <property type="term" value="F:fatty acid synthase activity"/>
    <property type="evidence" value="ECO:0007669"/>
    <property type="project" value="TreeGrafter"/>
</dbReference>
<dbReference type="InterPro" id="IPR020807">
    <property type="entry name" value="PKS_DH"/>
</dbReference>
<feature type="active site" description="Proton donor; for dehydratase activity" evidence="5">
    <location>
        <position position="232"/>
    </location>
</feature>
<dbReference type="InterPro" id="IPR049552">
    <property type="entry name" value="PKS_DH_N"/>
</dbReference>
<evidence type="ECO:0000313" key="8">
    <source>
        <dbReference type="EMBL" id="GGS32805.1"/>
    </source>
</evidence>
<proteinExistence type="predicted"/>
<organism evidence="8 9">
    <name type="scientific">Streptomyces humidus</name>
    <dbReference type="NCBI Taxonomy" id="52259"/>
    <lineage>
        <taxon>Bacteria</taxon>
        <taxon>Bacillati</taxon>
        <taxon>Actinomycetota</taxon>
        <taxon>Actinomycetes</taxon>
        <taxon>Kitasatosporales</taxon>
        <taxon>Streptomycetaceae</taxon>
        <taxon>Streptomyces</taxon>
    </lineage>
</organism>
<evidence type="ECO:0000256" key="2">
    <source>
        <dbReference type="ARBA" id="ARBA00022553"/>
    </source>
</evidence>
<dbReference type="FunFam" id="1.10.1200.10:FF:000007">
    <property type="entry name" value="Probable polyketide synthase pks17"/>
    <property type="match status" value="1"/>
</dbReference>
<feature type="region of interest" description="N-terminal hotdog fold" evidence="5">
    <location>
        <begin position="34"/>
        <end position="157"/>
    </location>
</feature>
<dbReference type="SMART" id="SM01294">
    <property type="entry name" value="PKS_PP_betabranch"/>
    <property type="match status" value="1"/>
</dbReference>
<dbReference type="PROSITE" id="PS52019">
    <property type="entry name" value="PKS_MFAS_DH"/>
    <property type="match status" value="1"/>
</dbReference>
<dbReference type="GO" id="GO:0017000">
    <property type="term" value="P:antibiotic biosynthetic process"/>
    <property type="evidence" value="ECO:0007669"/>
    <property type="project" value="UniProtKB-ARBA"/>
</dbReference>
<dbReference type="AlphaFoldDB" id="A0A918LDQ5"/>
<evidence type="ECO:0000259" key="7">
    <source>
        <dbReference type="PROSITE" id="PS52019"/>
    </source>
</evidence>
<reference evidence="8" key="2">
    <citation type="submission" date="2020-09" db="EMBL/GenBank/DDBJ databases">
        <authorList>
            <person name="Sun Q."/>
            <person name="Ohkuma M."/>
        </authorList>
    </citation>
    <scope>NUCLEOTIDE SEQUENCE</scope>
    <source>
        <strain evidence="8">JCM 4386</strain>
    </source>
</reference>
<dbReference type="SUPFAM" id="SSF51735">
    <property type="entry name" value="NAD(P)-binding Rossmann-fold domains"/>
    <property type="match status" value="2"/>
</dbReference>
<reference evidence="8" key="1">
    <citation type="journal article" date="2014" name="Int. J. Syst. Evol. Microbiol.">
        <title>Complete genome sequence of Corynebacterium casei LMG S-19264T (=DSM 44701T), isolated from a smear-ripened cheese.</title>
        <authorList>
            <consortium name="US DOE Joint Genome Institute (JGI-PGF)"/>
            <person name="Walter F."/>
            <person name="Albersmeier A."/>
            <person name="Kalinowski J."/>
            <person name="Ruckert C."/>
        </authorList>
    </citation>
    <scope>NUCLEOTIDE SEQUENCE</scope>
    <source>
        <strain evidence="8">JCM 4386</strain>
    </source>
</reference>
<dbReference type="InterPro" id="IPR036291">
    <property type="entry name" value="NAD(P)-bd_dom_sf"/>
</dbReference>
<dbReference type="PANTHER" id="PTHR43775">
    <property type="entry name" value="FATTY ACID SYNTHASE"/>
    <property type="match status" value="1"/>
</dbReference>
<dbReference type="PROSITE" id="PS50075">
    <property type="entry name" value="CARRIER"/>
    <property type="match status" value="1"/>
</dbReference>
<evidence type="ECO:0000259" key="6">
    <source>
        <dbReference type="PROSITE" id="PS50075"/>
    </source>
</evidence>
<evidence type="ECO:0000256" key="5">
    <source>
        <dbReference type="PROSITE-ProRule" id="PRU01363"/>
    </source>
</evidence>
<feature type="domain" description="Carrier" evidence="6">
    <location>
        <begin position="828"/>
        <end position="906"/>
    </location>
</feature>
<comment type="caution">
    <text evidence="8">The sequence shown here is derived from an EMBL/GenBank/DDBJ whole genome shotgun (WGS) entry which is preliminary data.</text>
</comment>
<keyword evidence="3" id="KW-0808">Transferase</keyword>
<dbReference type="InterPro" id="IPR020806">
    <property type="entry name" value="PKS_PP-bd"/>
</dbReference>
<dbReference type="InterPro" id="IPR006162">
    <property type="entry name" value="Ppantetheine_attach_site"/>
</dbReference>
<dbReference type="Gene3D" id="3.10.129.110">
    <property type="entry name" value="Polyketide synthase dehydratase"/>
    <property type="match status" value="1"/>
</dbReference>
<dbReference type="InterPro" id="IPR042104">
    <property type="entry name" value="PKS_dehydratase_sf"/>
</dbReference>
<keyword evidence="1" id="KW-0596">Phosphopantetheine</keyword>
<dbReference type="SUPFAM" id="SSF47336">
    <property type="entry name" value="ACP-like"/>
    <property type="match status" value="1"/>
</dbReference>
<dbReference type="Pfam" id="PF14765">
    <property type="entry name" value="PS-DH"/>
    <property type="match status" value="1"/>
</dbReference>
<dbReference type="SMART" id="SM00823">
    <property type="entry name" value="PKS_PP"/>
    <property type="match status" value="1"/>
</dbReference>
<evidence type="ECO:0000256" key="4">
    <source>
        <dbReference type="ARBA" id="ARBA00023268"/>
    </source>
</evidence>
<feature type="active site" description="Proton acceptor; for dehydratase activity" evidence="5">
    <location>
        <position position="66"/>
    </location>
</feature>
<dbReference type="Pfam" id="PF21089">
    <property type="entry name" value="PKS_DH_N"/>
    <property type="match status" value="1"/>
</dbReference>
<gene>
    <name evidence="8" type="ORF">GCM10010269_83590</name>
</gene>
<dbReference type="InterPro" id="IPR049900">
    <property type="entry name" value="PKS_mFAS_DH"/>
</dbReference>
<dbReference type="GO" id="GO:0031177">
    <property type="term" value="F:phosphopantetheine binding"/>
    <property type="evidence" value="ECO:0007669"/>
    <property type="project" value="InterPro"/>
</dbReference>
<feature type="domain" description="PKS/mFAS DH" evidence="7">
    <location>
        <begin position="34"/>
        <end position="354"/>
    </location>
</feature>
<keyword evidence="2" id="KW-0597">Phosphoprotein</keyword>
<evidence type="ECO:0000313" key="9">
    <source>
        <dbReference type="Proteomes" id="UP000606194"/>
    </source>
</evidence>